<name>A0A968KSQ4_9SPIO</name>
<keyword evidence="1" id="KW-0812">Transmembrane</keyword>
<comment type="caution">
    <text evidence="2">The sequence shown here is derived from an EMBL/GenBank/DDBJ whole genome shotgun (WGS) entry which is preliminary data.</text>
</comment>
<keyword evidence="1" id="KW-1133">Transmembrane helix</keyword>
<organism evidence="2 3">
    <name type="scientific">Entomospira nematocerorum</name>
    <dbReference type="NCBI Taxonomy" id="2719987"/>
    <lineage>
        <taxon>Bacteria</taxon>
        <taxon>Pseudomonadati</taxon>
        <taxon>Spirochaetota</taxon>
        <taxon>Spirochaetia</taxon>
        <taxon>Spirochaetales</taxon>
        <taxon>Spirochaetaceae</taxon>
        <taxon>Entomospira</taxon>
    </lineage>
</organism>
<proteinExistence type="predicted"/>
<sequence length="114" mass="13061">MLEISRSVEKNLPSSIKTAVGQLSADKQAMFEEDFKRKMKSSTLGLLLAIFLPGFSFIYRGHIGMAFVFWLTCATLIGGFIWYLIEIFTVSKKINDYNEEQARVIMRDMKIMGH</sequence>
<protein>
    <submittedName>
        <fullName evidence="2">TM2 domain-containing protein</fullName>
    </submittedName>
</protein>
<dbReference type="AlphaFoldDB" id="A0A968KSQ4"/>
<evidence type="ECO:0000256" key="1">
    <source>
        <dbReference type="SAM" id="Phobius"/>
    </source>
</evidence>
<dbReference type="Proteomes" id="UP000752013">
    <property type="component" value="Unassembled WGS sequence"/>
</dbReference>
<keyword evidence="1" id="KW-0472">Membrane</keyword>
<evidence type="ECO:0000313" key="2">
    <source>
        <dbReference type="EMBL" id="NIZ46666.1"/>
    </source>
</evidence>
<evidence type="ECO:0000313" key="3">
    <source>
        <dbReference type="Proteomes" id="UP000752013"/>
    </source>
</evidence>
<feature type="transmembrane region" description="Helical" evidence="1">
    <location>
        <begin position="67"/>
        <end position="85"/>
    </location>
</feature>
<reference evidence="2" key="1">
    <citation type="submission" date="2020-03" db="EMBL/GenBank/DDBJ databases">
        <title>Spirochaetal bacteria isolated from arthropods constitute a novel genus Entomospira genus novum within the order Spirochaetales.</title>
        <authorList>
            <person name="Grana-Miraglia L."/>
            <person name="Sikutova S."/>
            <person name="Fingerle V."/>
            <person name="Sing A."/>
            <person name="Castillo-Ramirez S."/>
            <person name="Margos G."/>
            <person name="Rudolf I."/>
        </authorList>
    </citation>
    <scope>NUCLEOTIDE SEQUENCE</scope>
    <source>
        <strain evidence="2">BR208</strain>
    </source>
</reference>
<dbReference type="RefSeq" id="WP_167703120.1">
    <property type="nucleotide sequence ID" value="NZ_CP118168.1"/>
</dbReference>
<feature type="transmembrane region" description="Helical" evidence="1">
    <location>
        <begin position="44"/>
        <end position="61"/>
    </location>
</feature>
<gene>
    <name evidence="2" type="ORF">HCT46_01825</name>
</gene>
<dbReference type="EMBL" id="JAATLK010000001">
    <property type="protein sequence ID" value="NIZ46666.1"/>
    <property type="molecule type" value="Genomic_DNA"/>
</dbReference>
<keyword evidence="3" id="KW-1185">Reference proteome</keyword>
<accession>A0A968KSQ4</accession>